<dbReference type="EMBL" id="JTDY01002687">
    <property type="protein sequence ID" value="KOB70919.1"/>
    <property type="molecule type" value="Genomic_DNA"/>
</dbReference>
<dbReference type="CDD" id="cd00371">
    <property type="entry name" value="HMA"/>
    <property type="match status" value="1"/>
</dbReference>
<dbReference type="PRINTS" id="PR00944">
    <property type="entry name" value="CUEXPORT"/>
</dbReference>
<evidence type="ECO:0000259" key="3">
    <source>
        <dbReference type="PROSITE" id="PS50846"/>
    </source>
</evidence>
<dbReference type="InterPro" id="IPR000428">
    <property type="entry name" value="Cu-bd"/>
</dbReference>
<feature type="domain" description="HMA" evidence="3">
    <location>
        <begin position="14"/>
        <end position="80"/>
    </location>
</feature>
<keyword evidence="5" id="KW-1185">Reference proteome</keyword>
<dbReference type="Proteomes" id="UP000037510">
    <property type="component" value="Unassembled WGS sequence"/>
</dbReference>
<sequence>MFPLVHRESNPDLVAVRVPINGMTCQSCVRSIEGSVKELPGVAHVKVELSEQAGYFRYDPRATSVEALREHIEDMGFEVPAGLADEETRSVPHTCLMELSEQAPSDMTLARPLWRRSAST</sequence>
<evidence type="ECO:0000256" key="1">
    <source>
        <dbReference type="ARBA" id="ARBA00022723"/>
    </source>
</evidence>
<dbReference type="GO" id="GO:0005507">
    <property type="term" value="F:copper ion binding"/>
    <property type="evidence" value="ECO:0007669"/>
    <property type="project" value="InterPro"/>
</dbReference>
<accession>A0A0L7L6H7</accession>
<dbReference type="Gene3D" id="3.30.70.100">
    <property type="match status" value="1"/>
</dbReference>
<dbReference type="PROSITE" id="PS01047">
    <property type="entry name" value="HMA_1"/>
    <property type="match status" value="1"/>
</dbReference>
<evidence type="ECO:0000256" key="2">
    <source>
        <dbReference type="ARBA" id="ARBA00022796"/>
    </source>
</evidence>
<reference evidence="4 5" key="1">
    <citation type="journal article" date="2015" name="Genome Biol. Evol.">
        <title>The genome of winter moth (Operophtera brumata) provides a genomic perspective on sexual dimorphism and phenology.</title>
        <authorList>
            <person name="Derks M.F."/>
            <person name="Smit S."/>
            <person name="Salis L."/>
            <person name="Schijlen E."/>
            <person name="Bossers A."/>
            <person name="Mateman C."/>
            <person name="Pijl A.S."/>
            <person name="de Ridder D."/>
            <person name="Groenen M.A."/>
            <person name="Visser M.E."/>
            <person name="Megens H.J."/>
        </authorList>
    </citation>
    <scope>NUCLEOTIDE SEQUENCE [LARGE SCALE GENOMIC DNA]</scope>
    <source>
        <strain evidence="4">WM2013NL</strain>
        <tissue evidence="4">Head and thorax</tissue>
    </source>
</reference>
<dbReference type="SUPFAM" id="SSF55008">
    <property type="entry name" value="HMA, heavy metal-associated domain"/>
    <property type="match status" value="1"/>
</dbReference>
<evidence type="ECO:0000313" key="5">
    <source>
        <dbReference type="Proteomes" id="UP000037510"/>
    </source>
</evidence>
<dbReference type="Pfam" id="PF00403">
    <property type="entry name" value="HMA"/>
    <property type="match status" value="1"/>
</dbReference>
<dbReference type="InterPro" id="IPR017969">
    <property type="entry name" value="Heavy-metal-associated_CS"/>
</dbReference>
<keyword evidence="2" id="KW-0186">Copper</keyword>
<dbReference type="FunFam" id="3.30.70.100:FF:000001">
    <property type="entry name" value="ATPase copper transporting beta"/>
    <property type="match status" value="1"/>
</dbReference>
<keyword evidence="1" id="KW-0479">Metal-binding</keyword>
<dbReference type="STRING" id="104452.A0A0L7L6H7"/>
<comment type="caution">
    <text evidence="4">The sequence shown here is derived from an EMBL/GenBank/DDBJ whole genome shotgun (WGS) entry which is preliminary data.</text>
</comment>
<keyword evidence="2" id="KW-0187">Copper transport</keyword>
<dbReference type="GO" id="GO:0006825">
    <property type="term" value="P:copper ion transport"/>
    <property type="evidence" value="ECO:0007669"/>
    <property type="project" value="UniProtKB-KW"/>
</dbReference>
<keyword evidence="2" id="KW-0406">Ion transport</keyword>
<dbReference type="InterPro" id="IPR036163">
    <property type="entry name" value="HMA_dom_sf"/>
</dbReference>
<dbReference type="InterPro" id="IPR006121">
    <property type="entry name" value="HMA_dom"/>
</dbReference>
<dbReference type="AlphaFoldDB" id="A0A0L7L6H7"/>
<proteinExistence type="predicted"/>
<evidence type="ECO:0000313" key="4">
    <source>
        <dbReference type="EMBL" id="KOB70919.1"/>
    </source>
</evidence>
<gene>
    <name evidence="4" type="ORF">OBRU01_08000</name>
</gene>
<name>A0A0L7L6H7_OPEBR</name>
<protein>
    <recommendedName>
        <fullName evidence="3">HMA domain-containing protein</fullName>
    </recommendedName>
</protein>
<keyword evidence="2" id="KW-0813">Transport</keyword>
<organism evidence="4 5">
    <name type="scientific">Operophtera brumata</name>
    <name type="common">Winter moth</name>
    <name type="synonym">Phalaena brumata</name>
    <dbReference type="NCBI Taxonomy" id="104452"/>
    <lineage>
        <taxon>Eukaryota</taxon>
        <taxon>Metazoa</taxon>
        <taxon>Ecdysozoa</taxon>
        <taxon>Arthropoda</taxon>
        <taxon>Hexapoda</taxon>
        <taxon>Insecta</taxon>
        <taxon>Pterygota</taxon>
        <taxon>Neoptera</taxon>
        <taxon>Endopterygota</taxon>
        <taxon>Lepidoptera</taxon>
        <taxon>Glossata</taxon>
        <taxon>Ditrysia</taxon>
        <taxon>Geometroidea</taxon>
        <taxon>Geometridae</taxon>
        <taxon>Larentiinae</taxon>
        <taxon>Operophtera</taxon>
    </lineage>
</organism>
<dbReference type="PROSITE" id="PS50846">
    <property type="entry name" value="HMA_2"/>
    <property type="match status" value="1"/>
</dbReference>
<dbReference type="PANTHER" id="PTHR46594:SF4">
    <property type="entry name" value="P-TYPE CATION-TRANSPORTING ATPASE"/>
    <property type="match status" value="1"/>
</dbReference>
<dbReference type="PANTHER" id="PTHR46594">
    <property type="entry name" value="P-TYPE CATION-TRANSPORTING ATPASE"/>
    <property type="match status" value="1"/>
</dbReference>